<dbReference type="Gene3D" id="3.10.120.10">
    <property type="entry name" value="Cytochrome b5-like heme/steroid binding domain"/>
    <property type="match status" value="1"/>
</dbReference>
<dbReference type="InterPro" id="IPR001199">
    <property type="entry name" value="Cyt_B5-like_heme/steroid-bd"/>
</dbReference>
<keyword evidence="3" id="KW-1185">Reference proteome</keyword>
<evidence type="ECO:0000313" key="3">
    <source>
        <dbReference type="Proteomes" id="UP000198535"/>
    </source>
</evidence>
<dbReference type="Pfam" id="PF00173">
    <property type="entry name" value="Cyt-b5"/>
    <property type="match status" value="1"/>
</dbReference>
<evidence type="ECO:0000259" key="1">
    <source>
        <dbReference type="SMART" id="SM01117"/>
    </source>
</evidence>
<dbReference type="AlphaFoldDB" id="A0A1I4UYM7"/>
<reference evidence="3" key="1">
    <citation type="submission" date="2016-10" db="EMBL/GenBank/DDBJ databases">
        <authorList>
            <person name="Varghese N."/>
            <person name="Submissions S."/>
        </authorList>
    </citation>
    <scope>NUCLEOTIDE SEQUENCE [LARGE SCALE GENOMIC DNA]</scope>
    <source>
        <strain evidence="3">Mob M</strain>
    </source>
</reference>
<organism evidence="2 3">
    <name type="scientific">Methanolobus profundi</name>
    <dbReference type="NCBI Taxonomy" id="487685"/>
    <lineage>
        <taxon>Archaea</taxon>
        <taxon>Methanobacteriati</taxon>
        <taxon>Methanobacteriota</taxon>
        <taxon>Stenosarchaea group</taxon>
        <taxon>Methanomicrobia</taxon>
        <taxon>Methanosarcinales</taxon>
        <taxon>Methanosarcinaceae</taxon>
        <taxon>Methanolobus</taxon>
    </lineage>
</organism>
<dbReference type="InterPro" id="IPR036400">
    <property type="entry name" value="Cyt_B5-like_heme/steroid_sf"/>
</dbReference>
<accession>A0A1I4UYM7</accession>
<name>A0A1I4UYM7_9EURY</name>
<protein>
    <submittedName>
        <fullName evidence="2">Predicted heme/steroid binding protein</fullName>
    </submittedName>
</protein>
<proteinExistence type="predicted"/>
<sequence length="79" mass="9160">MIFVRKFSREELLKYDGKQNKEIYIACYGKVYDVTESFSWADGEHYDHEGGLDLSEQMDESPHGEEVFEGYEIVGSLVD</sequence>
<dbReference type="SUPFAM" id="SSF55856">
    <property type="entry name" value="Cytochrome b5-like heme/steroid binding domain"/>
    <property type="match status" value="1"/>
</dbReference>
<feature type="domain" description="Cytochrome b5 heme-binding" evidence="1">
    <location>
        <begin position="7"/>
        <end position="78"/>
    </location>
</feature>
<dbReference type="EMBL" id="FOUJ01000009">
    <property type="protein sequence ID" value="SFM93873.1"/>
    <property type="molecule type" value="Genomic_DNA"/>
</dbReference>
<dbReference type="SMART" id="SM01117">
    <property type="entry name" value="Cyt-b5"/>
    <property type="match status" value="1"/>
</dbReference>
<dbReference type="Proteomes" id="UP000198535">
    <property type="component" value="Unassembled WGS sequence"/>
</dbReference>
<evidence type="ECO:0000313" key="2">
    <source>
        <dbReference type="EMBL" id="SFM93873.1"/>
    </source>
</evidence>
<gene>
    <name evidence="2" type="ORF">SAMN04488696_2939</name>
</gene>